<dbReference type="InterPro" id="IPR036464">
    <property type="entry name" value="Rubisco_LSMT_subst-bd_sf"/>
</dbReference>
<dbReference type="InterPro" id="IPR050600">
    <property type="entry name" value="SETD3_SETD6_MTase"/>
</dbReference>
<evidence type="ECO:0000313" key="7">
    <source>
        <dbReference type="Proteomes" id="UP000001876"/>
    </source>
</evidence>
<evidence type="ECO:0000259" key="5">
    <source>
        <dbReference type="PROSITE" id="PS50280"/>
    </source>
</evidence>
<evidence type="ECO:0000313" key="6">
    <source>
        <dbReference type="EMBL" id="EEH54640.1"/>
    </source>
</evidence>
<dbReference type="Proteomes" id="UP000001876">
    <property type="component" value="Unassembled WGS sequence"/>
</dbReference>
<feature type="compositionally biased region" description="Low complexity" evidence="4">
    <location>
        <begin position="13"/>
        <end position="44"/>
    </location>
</feature>
<evidence type="ECO:0000256" key="1">
    <source>
        <dbReference type="ARBA" id="ARBA00022603"/>
    </source>
</evidence>
<dbReference type="RefSeq" id="XP_003060990.1">
    <property type="nucleotide sequence ID" value="XM_003060944.1"/>
</dbReference>
<dbReference type="InterPro" id="IPR015353">
    <property type="entry name" value="Rubisco_LSMT_subst-bd"/>
</dbReference>
<dbReference type="InterPro" id="IPR001214">
    <property type="entry name" value="SET_dom"/>
</dbReference>
<dbReference type="Gene3D" id="3.90.1420.10">
    <property type="entry name" value="Rubisco LSMT, substrate-binding domain"/>
    <property type="match status" value="1"/>
</dbReference>
<evidence type="ECO:0000256" key="4">
    <source>
        <dbReference type="SAM" id="MobiDB-lite"/>
    </source>
</evidence>
<dbReference type="Gene3D" id="3.90.1410.10">
    <property type="entry name" value="set domain protein methyltransferase, domain 1"/>
    <property type="match status" value="1"/>
</dbReference>
<dbReference type="OrthoDB" id="510363at2759"/>
<evidence type="ECO:0000256" key="2">
    <source>
        <dbReference type="ARBA" id="ARBA00022679"/>
    </source>
</evidence>
<keyword evidence="7" id="KW-1185">Reference proteome</keyword>
<dbReference type="GeneID" id="9686697"/>
<feature type="region of interest" description="Disordered" evidence="4">
    <location>
        <begin position="107"/>
        <end position="145"/>
    </location>
</feature>
<reference evidence="6 7" key="1">
    <citation type="journal article" date="2009" name="Science">
        <title>Green evolution and dynamic adaptations revealed by genomes of the marine picoeukaryotes Micromonas.</title>
        <authorList>
            <person name="Worden A.Z."/>
            <person name="Lee J.H."/>
            <person name="Mock T."/>
            <person name="Rouze P."/>
            <person name="Simmons M.P."/>
            <person name="Aerts A.L."/>
            <person name="Allen A.E."/>
            <person name="Cuvelier M.L."/>
            <person name="Derelle E."/>
            <person name="Everett M.V."/>
            <person name="Foulon E."/>
            <person name="Grimwood J."/>
            <person name="Gundlach H."/>
            <person name="Henrissat B."/>
            <person name="Napoli C."/>
            <person name="McDonald S.M."/>
            <person name="Parker M.S."/>
            <person name="Rombauts S."/>
            <person name="Salamov A."/>
            <person name="Von Dassow P."/>
            <person name="Badger J.H."/>
            <person name="Coutinho P.M."/>
            <person name="Demir E."/>
            <person name="Dubchak I."/>
            <person name="Gentemann C."/>
            <person name="Eikrem W."/>
            <person name="Gready J.E."/>
            <person name="John U."/>
            <person name="Lanier W."/>
            <person name="Lindquist E.A."/>
            <person name="Lucas S."/>
            <person name="Mayer K.F."/>
            <person name="Moreau H."/>
            <person name="Not F."/>
            <person name="Otillar R."/>
            <person name="Panaud O."/>
            <person name="Pangilinan J."/>
            <person name="Paulsen I."/>
            <person name="Piegu B."/>
            <person name="Poliakov A."/>
            <person name="Robbens S."/>
            <person name="Schmutz J."/>
            <person name="Toulza E."/>
            <person name="Wyss T."/>
            <person name="Zelensky A."/>
            <person name="Zhou K."/>
            <person name="Armbrust E.V."/>
            <person name="Bhattacharya D."/>
            <person name="Goodenough U.W."/>
            <person name="Van de Peer Y."/>
            <person name="Grigoriev I.V."/>
        </authorList>
    </citation>
    <scope>NUCLEOTIDE SEQUENCE [LARGE SCALE GENOMIC DNA]</scope>
    <source>
        <strain evidence="6 7">CCMP1545</strain>
    </source>
</reference>
<dbReference type="PANTHER" id="PTHR13271">
    <property type="entry name" value="UNCHARACTERIZED PUTATIVE METHYLTRANSFERASE"/>
    <property type="match status" value="1"/>
</dbReference>
<dbReference type="EMBL" id="GG663743">
    <property type="protein sequence ID" value="EEH54640.1"/>
    <property type="molecule type" value="Genomic_DNA"/>
</dbReference>
<proteinExistence type="predicted"/>
<keyword evidence="1" id="KW-0489">Methyltransferase</keyword>
<dbReference type="OMA" id="WPNDPFF"/>
<dbReference type="Pfam" id="PF09273">
    <property type="entry name" value="Rubis-subs-bind"/>
    <property type="match status" value="1"/>
</dbReference>
<dbReference type="AlphaFoldDB" id="C1MZP8"/>
<gene>
    <name evidence="6" type="ORF">MICPUCDRAFT_63468</name>
</gene>
<organism evidence="7">
    <name type="scientific">Micromonas pusilla (strain CCMP1545)</name>
    <name type="common">Picoplanktonic green alga</name>
    <dbReference type="NCBI Taxonomy" id="564608"/>
    <lineage>
        <taxon>Eukaryota</taxon>
        <taxon>Viridiplantae</taxon>
        <taxon>Chlorophyta</taxon>
        <taxon>Mamiellophyceae</taxon>
        <taxon>Mamiellales</taxon>
        <taxon>Mamiellaceae</taxon>
        <taxon>Micromonas</taxon>
    </lineage>
</organism>
<protein>
    <submittedName>
        <fullName evidence="6">Predicted protein</fullName>
    </submittedName>
</protein>
<accession>C1MZP8</accession>
<keyword evidence="3" id="KW-0949">S-adenosyl-L-methionine</keyword>
<sequence length="501" mass="52703">MRAAMTSPPPRVATGASASPRAAAPRASAASTTRGGVRAASGSDDASDDPASRVLGWLARATDDASLEGKVALRDLGDGRGRGLVALRNLAPDEVVFSLPWDLVFAEEEEEDPEDPEDPARRATRVVDPDDPSAEHEDSAPMPWSARMAMRLLEERARGDDSPLAPWIAALPSRVSTPPLEYDAEDVAEAEDAAIDAEVAAVAFAHADACLELEDRLRAIGCDADDLRWATGVLHSRCFTYGARGRHLLAPGVDMCNHDAEAKNAVARVVHSPETCQGAVATSEIAPTTEENTLINRTPAGASESFFQLRAGEDGVEEGAEVLISYGDWPNDPFFLYFGFVPAGNRHDAVVLFDTVDALASCAVRLGLIEPGEASATGIRKASEAVAIGKSGDASSAAKTGSDRGLVLTREGVDGGVIAACDVLGVESWVDLVEGRCLELLRAYRTTLKEDRALLDAATAEGRLDAATAIAYRASKKEVLLGPVAAGRARRAAEEAARQTA</sequence>
<feature type="compositionally biased region" description="Acidic residues" evidence="4">
    <location>
        <begin position="107"/>
        <end position="117"/>
    </location>
</feature>
<name>C1MZP8_MICPC</name>
<dbReference type="GO" id="GO:0032259">
    <property type="term" value="P:methylation"/>
    <property type="evidence" value="ECO:0007669"/>
    <property type="project" value="UniProtKB-KW"/>
</dbReference>
<dbReference type="CDD" id="cd10527">
    <property type="entry name" value="SET_LSMT"/>
    <property type="match status" value="1"/>
</dbReference>
<dbReference type="SUPFAM" id="SSF82199">
    <property type="entry name" value="SET domain"/>
    <property type="match status" value="1"/>
</dbReference>
<keyword evidence="2" id="KW-0808">Transferase</keyword>
<feature type="domain" description="SET" evidence="5">
    <location>
        <begin position="69"/>
        <end position="327"/>
    </location>
</feature>
<dbReference type="GO" id="GO:0016279">
    <property type="term" value="F:protein-lysine N-methyltransferase activity"/>
    <property type="evidence" value="ECO:0007669"/>
    <property type="project" value="TreeGrafter"/>
</dbReference>
<feature type="region of interest" description="Disordered" evidence="4">
    <location>
        <begin position="1"/>
        <end position="51"/>
    </location>
</feature>
<evidence type="ECO:0000256" key="3">
    <source>
        <dbReference type="ARBA" id="ARBA00022691"/>
    </source>
</evidence>
<dbReference type="InterPro" id="IPR046341">
    <property type="entry name" value="SET_dom_sf"/>
</dbReference>
<dbReference type="KEGG" id="mpp:MICPUCDRAFT_63468"/>
<feature type="compositionally biased region" description="Basic and acidic residues" evidence="4">
    <location>
        <begin position="118"/>
        <end position="139"/>
    </location>
</feature>
<dbReference type="eggNOG" id="KOG1337">
    <property type="taxonomic scope" value="Eukaryota"/>
</dbReference>
<dbReference type="PANTHER" id="PTHR13271:SF140">
    <property type="entry name" value="SET DOMAIN-CONTAINING PROTEIN"/>
    <property type="match status" value="1"/>
</dbReference>
<dbReference type="PROSITE" id="PS50280">
    <property type="entry name" value="SET"/>
    <property type="match status" value="1"/>
</dbReference>